<evidence type="ECO:0000313" key="5">
    <source>
        <dbReference type="Proteomes" id="UP001204144"/>
    </source>
</evidence>
<keyword evidence="1" id="KW-0812">Transmembrane</keyword>
<keyword evidence="5" id="KW-1185">Reference proteome</keyword>
<dbReference type="InterPro" id="IPR055396">
    <property type="entry name" value="DUF7088"/>
</dbReference>
<feature type="transmembrane region" description="Helical" evidence="1">
    <location>
        <begin position="519"/>
        <end position="541"/>
    </location>
</feature>
<feature type="domain" description="DUF7088" evidence="3">
    <location>
        <begin position="33"/>
        <end position="142"/>
    </location>
</feature>
<dbReference type="AlphaFoldDB" id="A0AAE3KXF4"/>
<comment type="caution">
    <text evidence="4">The sequence shown here is derived from an EMBL/GenBank/DDBJ whole genome shotgun (WGS) entry which is preliminary data.</text>
</comment>
<evidence type="ECO:0000313" key="4">
    <source>
        <dbReference type="EMBL" id="MCP9764875.1"/>
    </source>
</evidence>
<dbReference type="InterPro" id="IPR019863">
    <property type="entry name" value="Motility-assoc_ABC-rel_GldG"/>
</dbReference>
<keyword evidence="1" id="KW-1133">Transmembrane helix</keyword>
<dbReference type="Proteomes" id="UP001204144">
    <property type="component" value="Unassembled WGS sequence"/>
</dbReference>
<organism evidence="4 5">
    <name type="scientific">Lacihabitans soyangensis</name>
    <dbReference type="NCBI Taxonomy" id="869394"/>
    <lineage>
        <taxon>Bacteria</taxon>
        <taxon>Pseudomonadati</taxon>
        <taxon>Bacteroidota</taxon>
        <taxon>Cytophagia</taxon>
        <taxon>Cytophagales</taxon>
        <taxon>Leadbetterellaceae</taxon>
        <taxon>Lacihabitans</taxon>
    </lineage>
</organism>
<sequence length="549" mass="62171">MSKILKNNIILILSIIALNILGFWVYFRADLTADKRYSISESSKNLLKNLEDEVIIKVYLDGEGLPGGFERLKRAVKETLVEFKYFGKDNIDYQFINPYNGSEDERNKLFKELVEKGMQPTNIFAKEDGKKVENLVFPYATIWYQNKEVPVLLLKANLAQDSQTKLNQSYENVEYELASAIQKLTNTKKKKIGLLSEFTNLQPINFAGLINTLQEYYDLYIIDSKKSPSFAGLDALIVPKPDKPVDDSTKAKIDQYIMNGGRVLFFVDGLKVDSVGLEGSFAQPLDVNLDDMLFKYGVRINKNIVKDGLNAAIIPMVVGNMGDKPNIQPMPYRYFPLINKFSNSLITKNIDMVYTKFTASIDPVNGNDGLKKTPLLLTSQYTKVLNAPALITYNEARTDTDETEYQGGVKTVAYLIEGTFKSILQKSFTNSEIKTTSVPTKILVCSDGDIIVNEIDRKTGNPYPMGFDRFSQHQYGNQDFVINTLNYLLDEQGLLTAKSKSVGLRPLDKLKVNNQKTKWQLINIVLPLVLLVVFGFLRFYYVKNKYAQA</sequence>
<protein>
    <submittedName>
        <fullName evidence="4">Gliding motility-associated ABC transporter substrate-binding protein GldG</fullName>
    </submittedName>
</protein>
<proteinExistence type="predicted"/>
<feature type="domain" description="ABC-type uncharacterised transport system" evidence="2">
    <location>
        <begin position="189"/>
        <end position="483"/>
    </location>
</feature>
<accession>A0AAE3KXF4</accession>
<reference evidence="4 5" key="1">
    <citation type="submission" date="2018-11" db="EMBL/GenBank/DDBJ databases">
        <title>Novel bacteria species description.</title>
        <authorList>
            <person name="Han J.-H."/>
        </authorList>
    </citation>
    <scope>NUCLEOTIDE SEQUENCE [LARGE SCALE GENOMIC DNA]</scope>
    <source>
        <strain evidence="4 5">KCTC23259</strain>
    </source>
</reference>
<dbReference type="EMBL" id="RJUF01000177">
    <property type="protein sequence ID" value="MCP9764875.1"/>
    <property type="molecule type" value="Genomic_DNA"/>
</dbReference>
<feature type="transmembrane region" description="Helical" evidence="1">
    <location>
        <begin position="9"/>
        <end position="27"/>
    </location>
</feature>
<dbReference type="NCBIfam" id="TIGR03521">
    <property type="entry name" value="GldG"/>
    <property type="match status" value="1"/>
</dbReference>
<name>A0AAE3KXF4_9BACT</name>
<dbReference type="Pfam" id="PF09822">
    <property type="entry name" value="ABC_transp_aux"/>
    <property type="match status" value="1"/>
</dbReference>
<evidence type="ECO:0000259" key="3">
    <source>
        <dbReference type="Pfam" id="PF23357"/>
    </source>
</evidence>
<gene>
    <name evidence="4" type="primary">gldG</name>
    <name evidence="4" type="ORF">EGI31_18220</name>
</gene>
<evidence type="ECO:0000256" key="1">
    <source>
        <dbReference type="SAM" id="Phobius"/>
    </source>
</evidence>
<dbReference type="Pfam" id="PF23357">
    <property type="entry name" value="DUF7088"/>
    <property type="match status" value="1"/>
</dbReference>
<evidence type="ECO:0000259" key="2">
    <source>
        <dbReference type="Pfam" id="PF09822"/>
    </source>
</evidence>
<keyword evidence="1" id="KW-0472">Membrane</keyword>
<dbReference type="RefSeq" id="WP_255038559.1">
    <property type="nucleotide sequence ID" value="NZ_RJUF01000177.1"/>
</dbReference>
<dbReference type="InterPro" id="IPR019196">
    <property type="entry name" value="ABC_transp_unknown"/>
</dbReference>